<dbReference type="Pfam" id="PF00107">
    <property type="entry name" value="ADH_zinc_N"/>
    <property type="match status" value="1"/>
</dbReference>
<comment type="similarity">
    <text evidence="2 7">Belongs to the zinc-containing alcohol dehydrogenase family.</text>
</comment>
<dbReference type="Pfam" id="PF08240">
    <property type="entry name" value="ADH_N"/>
    <property type="match status" value="1"/>
</dbReference>
<name>A0A4R7W3C7_9PSEU</name>
<dbReference type="InterPro" id="IPR036291">
    <property type="entry name" value="NAD(P)-bd_dom_sf"/>
</dbReference>
<dbReference type="InterPro" id="IPR013149">
    <property type="entry name" value="ADH-like_C"/>
</dbReference>
<dbReference type="PROSITE" id="PS00059">
    <property type="entry name" value="ADH_ZINC"/>
    <property type="match status" value="1"/>
</dbReference>
<dbReference type="GO" id="GO:0008270">
    <property type="term" value="F:zinc ion binding"/>
    <property type="evidence" value="ECO:0007669"/>
    <property type="project" value="InterPro"/>
</dbReference>
<dbReference type="Proteomes" id="UP000294927">
    <property type="component" value="Unassembled WGS sequence"/>
</dbReference>
<dbReference type="InterPro" id="IPR020843">
    <property type="entry name" value="ER"/>
</dbReference>
<dbReference type="SMART" id="SM00829">
    <property type="entry name" value="PKS_ER"/>
    <property type="match status" value="1"/>
</dbReference>
<evidence type="ECO:0000256" key="3">
    <source>
        <dbReference type="ARBA" id="ARBA00022723"/>
    </source>
</evidence>
<evidence type="ECO:0000256" key="6">
    <source>
        <dbReference type="ARBA" id="ARBA00023027"/>
    </source>
</evidence>
<evidence type="ECO:0000313" key="10">
    <source>
        <dbReference type="Proteomes" id="UP000294927"/>
    </source>
</evidence>
<dbReference type="SUPFAM" id="SSF50129">
    <property type="entry name" value="GroES-like"/>
    <property type="match status" value="1"/>
</dbReference>
<protein>
    <submittedName>
        <fullName evidence="9">S-(Hydroxymethyl)glutathione dehydrogenase/alcohol dehydrogenase</fullName>
    </submittedName>
</protein>
<dbReference type="InterPro" id="IPR011032">
    <property type="entry name" value="GroES-like_sf"/>
</dbReference>
<dbReference type="Gene3D" id="3.90.180.10">
    <property type="entry name" value="Medium-chain alcohol dehydrogenases, catalytic domain"/>
    <property type="match status" value="1"/>
</dbReference>
<organism evidence="9 10">
    <name type="scientific">Actinophytocola oryzae</name>
    <dbReference type="NCBI Taxonomy" id="502181"/>
    <lineage>
        <taxon>Bacteria</taxon>
        <taxon>Bacillati</taxon>
        <taxon>Actinomycetota</taxon>
        <taxon>Actinomycetes</taxon>
        <taxon>Pseudonocardiales</taxon>
        <taxon>Pseudonocardiaceae</taxon>
    </lineage>
</organism>
<gene>
    <name evidence="9" type="ORF">CLV71_10121</name>
</gene>
<dbReference type="PANTHER" id="PTHR43880:SF12">
    <property type="entry name" value="ALCOHOL DEHYDROGENASE CLASS-3"/>
    <property type="match status" value="1"/>
</dbReference>
<keyword evidence="4 7" id="KW-0862">Zinc</keyword>
<evidence type="ECO:0000259" key="8">
    <source>
        <dbReference type="SMART" id="SM00829"/>
    </source>
</evidence>
<dbReference type="PANTHER" id="PTHR43880">
    <property type="entry name" value="ALCOHOL DEHYDROGENASE"/>
    <property type="match status" value="1"/>
</dbReference>
<evidence type="ECO:0000256" key="5">
    <source>
        <dbReference type="ARBA" id="ARBA00023002"/>
    </source>
</evidence>
<feature type="domain" description="Enoyl reductase (ER)" evidence="8">
    <location>
        <begin position="11"/>
        <end position="356"/>
    </location>
</feature>
<keyword evidence="5" id="KW-0560">Oxidoreductase</keyword>
<keyword evidence="10" id="KW-1185">Reference proteome</keyword>
<dbReference type="SUPFAM" id="SSF51735">
    <property type="entry name" value="NAD(P)-binding Rossmann-fold domains"/>
    <property type="match status" value="1"/>
</dbReference>
<dbReference type="Gene3D" id="3.40.50.720">
    <property type="entry name" value="NAD(P)-binding Rossmann-like Domain"/>
    <property type="match status" value="1"/>
</dbReference>
<reference evidence="9 10" key="1">
    <citation type="submission" date="2019-03" db="EMBL/GenBank/DDBJ databases">
        <title>Genomic Encyclopedia of Archaeal and Bacterial Type Strains, Phase II (KMG-II): from individual species to whole genera.</title>
        <authorList>
            <person name="Goeker M."/>
        </authorList>
    </citation>
    <scope>NUCLEOTIDE SEQUENCE [LARGE SCALE GENOMIC DNA]</scope>
    <source>
        <strain evidence="9 10">DSM 45499</strain>
    </source>
</reference>
<dbReference type="GO" id="GO:0046294">
    <property type="term" value="P:formaldehyde catabolic process"/>
    <property type="evidence" value="ECO:0007669"/>
    <property type="project" value="TreeGrafter"/>
</dbReference>
<dbReference type="GO" id="GO:0051903">
    <property type="term" value="F:S-(hydroxymethyl)glutathione dehydrogenase [NAD(P)+] activity"/>
    <property type="evidence" value="ECO:0007669"/>
    <property type="project" value="TreeGrafter"/>
</dbReference>
<evidence type="ECO:0000256" key="7">
    <source>
        <dbReference type="RuleBase" id="RU361277"/>
    </source>
</evidence>
<proteinExistence type="inferred from homology"/>
<evidence type="ECO:0000256" key="2">
    <source>
        <dbReference type="ARBA" id="ARBA00008072"/>
    </source>
</evidence>
<keyword evidence="6" id="KW-0520">NAD</keyword>
<dbReference type="AlphaFoldDB" id="A0A4R7W3C7"/>
<sequence>MVKAAVLTKQGGPLEVREISLGEPGPGQVKVRVHAAGVCHSDLSLANGTLTQEVPAVLGHEGAGVVLAVGEGVSRVAVGDHVVLNWAPACRECWFCEHGEPWLCVHAEDVARAPYATLEDGTPVYPGLGTGAFAEETVVPAAGVVKVPDSVPMEQAAVLGCAVQTGAGAVLNTARVRAGESVVVFGLGGVGLSALQAARAVGAGPVIGVDVNAAKEDLARRHGATDFVVSDETTAKAVRKLTGGRGADHAFDCVGLPVTIRGAWSASRRGGSVTVVGVGGRADKVEFSALELYWFGRTLHGCVFGSGDPDVEIPRLLDLVADGRLDLAALTSATTDLAGVNDAFADLGAGARTVVLL</sequence>
<comment type="cofactor">
    <cofactor evidence="1 7">
        <name>Zn(2+)</name>
        <dbReference type="ChEBI" id="CHEBI:29105"/>
    </cofactor>
</comment>
<dbReference type="InterPro" id="IPR013154">
    <property type="entry name" value="ADH-like_N"/>
</dbReference>
<accession>A0A4R7W3C7</accession>
<evidence type="ECO:0000256" key="4">
    <source>
        <dbReference type="ARBA" id="ARBA00022833"/>
    </source>
</evidence>
<comment type="caution">
    <text evidence="9">The sequence shown here is derived from an EMBL/GenBank/DDBJ whole genome shotgun (WGS) entry which is preliminary data.</text>
</comment>
<dbReference type="RefSeq" id="WP_133900485.1">
    <property type="nucleotide sequence ID" value="NZ_SOCP01000001.1"/>
</dbReference>
<dbReference type="InterPro" id="IPR002328">
    <property type="entry name" value="ADH_Zn_CS"/>
</dbReference>
<evidence type="ECO:0000256" key="1">
    <source>
        <dbReference type="ARBA" id="ARBA00001947"/>
    </source>
</evidence>
<dbReference type="FunFam" id="3.40.50.720:FF:000003">
    <property type="entry name" value="S-(hydroxymethyl)glutathione dehydrogenase"/>
    <property type="match status" value="1"/>
</dbReference>
<keyword evidence="3 7" id="KW-0479">Metal-binding</keyword>
<dbReference type="GO" id="GO:0005829">
    <property type="term" value="C:cytosol"/>
    <property type="evidence" value="ECO:0007669"/>
    <property type="project" value="TreeGrafter"/>
</dbReference>
<evidence type="ECO:0000313" key="9">
    <source>
        <dbReference type="EMBL" id="TDV57150.1"/>
    </source>
</evidence>
<dbReference type="OrthoDB" id="3265141at2"/>
<dbReference type="EMBL" id="SOCP01000001">
    <property type="protein sequence ID" value="TDV57150.1"/>
    <property type="molecule type" value="Genomic_DNA"/>
</dbReference>